<feature type="non-terminal residue" evidence="9">
    <location>
        <position position="636"/>
    </location>
</feature>
<dbReference type="SUPFAM" id="SSF50677">
    <property type="entry name" value="ValRS/IleRS/LeuRS editing domain"/>
    <property type="match status" value="1"/>
</dbReference>
<keyword evidence="6" id="KW-0030">Aminoacyl-tRNA synthetase</keyword>
<evidence type="ECO:0000256" key="3">
    <source>
        <dbReference type="ARBA" id="ARBA00022741"/>
    </source>
</evidence>
<dbReference type="Pfam" id="PF00133">
    <property type="entry name" value="tRNA-synt_1"/>
    <property type="match status" value="1"/>
</dbReference>
<dbReference type="STRING" id="1097556.R4XGH9"/>
<dbReference type="InterPro" id="IPR002301">
    <property type="entry name" value="Ile-tRNA-ligase"/>
</dbReference>
<dbReference type="PANTHER" id="PTHR42765">
    <property type="entry name" value="SOLEUCYL-TRNA SYNTHETASE"/>
    <property type="match status" value="1"/>
</dbReference>
<reference evidence="9 10" key="1">
    <citation type="journal article" date="2013" name="MBio">
        <title>Genome sequencing of the plant pathogen Taphrina deformans, the causal agent of peach leaf curl.</title>
        <authorList>
            <person name="Cisse O.H."/>
            <person name="Almeida J.M.G.C.F."/>
            <person name="Fonseca A."/>
            <person name="Kumar A.A."/>
            <person name="Salojaervi J."/>
            <person name="Overmyer K."/>
            <person name="Hauser P.M."/>
            <person name="Pagni M."/>
        </authorList>
    </citation>
    <scope>NUCLEOTIDE SEQUENCE [LARGE SCALE GENOMIC DNA]</scope>
    <source>
        <strain evidence="10">PYCC 5710 / ATCC 11124 / CBS 356.35 / IMI 108563 / JCM 9778 / NBRC 8474</strain>
    </source>
</reference>
<evidence type="ECO:0000256" key="6">
    <source>
        <dbReference type="ARBA" id="ARBA00023146"/>
    </source>
</evidence>
<keyword evidence="2" id="KW-0436">Ligase</keyword>
<dbReference type="eggNOG" id="KOG0433">
    <property type="taxonomic scope" value="Eukaryota"/>
</dbReference>
<dbReference type="InterPro" id="IPR009008">
    <property type="entry name" value="Val/Leu/Ile-tRNA-synth_edit"/>
</dbReference>
<dbReference type="PRINTS" id="PR00984">
    <property type="entry name" value="TRNASYNTHILE"/>
</dbReference>
<feature type="domain" description="Aminoacyl-tRNA synthetase class Ia" evidence="8">
    <location>
        <begin position="76"/>
        <end position="635"/>
    </location>
</feature>
<protein>
    <recommendedName>
        <fullName evidence="1">isoleucine--tRNA ligase</fullName>
        <ecNumber evidence="1">6.1.1.5</ecNumber>
    </recommendedName>
    <alternativeName>
        <fullName evidence="7">Isoleucyl-tRNA synthetase</fullName>
    </alternativeName>
</protein>
<gene>
    <name evidence="9" type="ORF">TAPDE_005426</name>
</gene>
<dbReference type="Gene3D" id="3.90.740.10">
    <property type="entry name" value="Valyl/Leucyl/Isoleucyl-tRNA synthetase, editing domain"/>
    <property type="match status" value="1"/>
</dbReference>
<dbReference type="GO" id="GO:0006428">
    <property type="term" value="P:isoleucyl-tRNA aminoacylation"/>
    <property type="evidence" value="ECO:0007669"/>
    <property type="project" value="InterPro"/>
</dbReference>
<accession>R4XGH9</accession>
<keyword evidence="4" id="KW-0067">ATP-binding</keyword>
<evidence type="ECO:0000256" key="7">
    <source>
        <dbReference type="ARBA" id="ARBA00032665"/>
    </source>
</evidence>
<dbReference type="Gene3D" id="3.40.50.620">
    <property type="entry name" value="HUPs"/>
    <property type="match status" value="2"/>
</dbReference>
<dbReference type="EMBL" id="CAHR02000333">
    <property type="protein sequence ID" value="CCG84877.1"/>
    <property type="molecule type" value="Genomic_DNA"/>
</dbReference>
<dbReference type="SUPFAM" id="SSF52374">
    <property type="entry name" value="Nucleotidylyl transferase"/>
    <property type="match status" value="1"/>
</dbReference>
<evidence type="ECO:0000256" key="1">
    <source>
        <dbReference type="ARBA" id="ARBA00013165"/>
    </source>
</evidence>
<evidence type="ECO:0000256" key="2">
    <source>
        <dbReference type="ARBA" id="ARBA00022598"/>
    </source>
</evidence>
<keyword evidence="10" id="KW-1185">Reference proteome</keyword>
<keyword evidence="3" id="KW-0547">Nucleotide-binding</keyword>
<dbReference type="OrthoDB" id="10264412at2759"/>
<dbReference type="VEuPathDB" id="FungiDB:TAPDE_005426"/>
<dbReference type="GO" id="GO:0005739">
    <property type="term" value="C:mitochondrion"/>
    <property type="evidence" value="ECO:0007669"/>
    <property type="project" value="TreeGrafter"/>
</dbReference>
<dbReference type="InterPro" id="IPR050081">
    <property type="entry name" value="Ile-tRNA_ligase"/>
</dbReference>
<dbReference type="AlphaFoldDB" id="R4XGH9"/>
<sequence>MYNIRTYLPRESAICIHMKLVHFKGIRKLRISGTRRPYATANKKYSDTLALPTTNFPLRPDHSITPDPQRHIELYQWQRQRELEPLQGCKNPEEFILHDGPPYANGNLHTGHALNKILKDIIVRRKILEGVKVSYVPGWDCHGLPIELKALQAHQAAQNVEDALSASTRIGPEKVRAIAQTLASDTINTQSEQFQRMALCADWENPYKTMKTSYEIAQLRIFSTMVAKGLISRAEKPVYWSPSSRTALAEAELEYVDNHTSHSVYVAYPLTCPLLERSNVSLLIWTTTPWTIPANRAIAVNPDMQYCMLVSADGLRHFIVATELIDKVTAIISEPVSVSGSTLKGSDLVGLSYEDVLDTSAKASRSVLAADYVSAESGTGLVHTAPGHGQEDYLLCRSLETPILPFSPVDAAGCYTEEVGISSLVGLNVQNEGSKKVIALLQENGKLLAIEKYKHKYPYDWRTKKPIIVRSTPQFFANLSSLKKTAGQAIDHVSMLPESGKSRLRSYVKDRNEWCISRQRSWGVPIPALYNESGDLLMNEASIAHIISVIQEKGMQAWFVPDAEDQSWQAWVPSSHRHGEKWVRGTETLDVWFDSGCSWATLQGTENDVVADLYLEGSDQHRGWFQSSLLTSIATR</sequence>
<dbReference type="GO" id="GO:0004822">
    <property type="term" value="F:isoleucine-tRNA ligase activity"/>
    <property type="evidence" value="ECO:0007669"/>
    <property type="project" value="UniProtKB-EC"/>
</dbReference>
<comment type="caution">
    <text evidence="9">The sequence shown here is derived from an EMBL/GenBank/DDBJ whole genome shotgun (WGS) entry which is preliminary data.</text>
</comment>
<keyword evidence="5" id="KW-0648">Protein biosynthesis</keyword>
<evidence type="ECO:0000256" key="5">
    <source>
        <dbReference type="ARBA" id="ARBA00022917"/>
    </source>
</evidence>
<dbReference type="GO" id="GO:0002161">
    <property type="term" value="F:aminoacyl-tRNA deacylase activity"/>
    <property type="evidence" value="ECO:0007669"/>
    <property type="project" value="InterPro"/>
</dbReference>
<dbReference type="PANTHER" id="PTHR42765:SF1">
    <property type="entry name" value="ISOLEUCINE--TRNA LIGASE, MITOCHONDRIAL"/>
    <property type="match status" value="1"/>
</dbReference>
<dbReference type="GO" id="GO:0032543">
    <property type="term" value="P:mitochondrial translation"/>
    <property type="evidence" value="ECO:0007669"/>
    <property type="project" value="TreeGrafter"/>
</dbReference>
<evidence type="ECO:0000313" key="10">
    <source>
        <dbReference type="Proteomes" id="UP000013776"/>
    </source>
</evidence>
<organism evidence="9 10">
    <name type="scientific">Taphrina deformans (strain PYCC 5710 / ATCC 11124 / CBS 356.35 / IMI 108563 / JCM 9778 / NBRC 8474)</name>
    <name type="common">Peach leaf curl fungus</name>
    <name type="synonym">Lalaria deformans</name>
    <dbReference type="NCBI Taxonomy" id="1097556"/>
    <lineage>
        <taxon>Eukaryota</taxon>
        <taxon>Fungi</taxon>
        <taxon>Dikarya</taxon>
        <taxon>Ascomycota</taxon>
        <taxon>Taphrinomycotina</taxon>
        <taxon>Taphrinomycetes</taxon>
        <taxon>Taphrinales</taxon>
        <taxon>Taphrinaceae</taxon>
        <taxon>Taphrina</taxon>
    </lineage>
</organism>
<dbReference type="InterPro" id="IPR002300">
    <property type="entry name" value="aa-tRNA-synth_Ia"/>
</dbReference>
<dbReference type="InterPro" id="IPR014729">
    <property type="entry name" value="Rossmann-like_a/b/a_fold"/>
</dbReference>
<dbReference type="Proteomes" id="UP000013776">
    <property type="component" value="Unassembled WGS sequence"/>
</dbReference>
<dbReference type="EC" id="6.1.1.5" evidence="1"/>
<proteinExistence type="predicted"/>
<dbReference type="GO" id="GO:0005524">
    <property type="term" value="F:ATP binding"/>
    <property type="evidence" value="ECO:0007669"/>
    <property type="project" value="UniProtKB-KW"/>
</dbReference>
<name>R4XGH9_TAPDE</name>
<evidence type="ECO:0000256" key="4">
    <source>
        <dbReference type="ARBA" id="ARBA00022840"/>
    </source>
</evidence>
<evidence type="ECO:0000313" key="9">
    <source>
        <dbReference type="EMBL" id="CCG84877.1"/>
    </source>
</evidence>
<evidence type="ECO:0000259" key="8">
    <source>
        <dbReference type="Pfam" id="PF00133"/>
    </source>
</evidence>